<dbReference type="GO" id="GO:0032259">
    <property type="term" value="P:methylation"/>
    <property type="evidence" value="ECO:0007669"/>
    <property type="project" value="UniProtKB-KW"/>
</dbReference>
<keyword evidence="7" id="KW-1185">Reference proteome</keyword>
<evidence type="ECO:0000256" key="2">
    <source>
        <dbReference type="ARBA" id="ARBA00022679"/>
    </source>
</evidence>
<dbReference type="Pfam" id="PF00145">
    <property type="entry name" value="DNA_methylase"/>
    <property type="match status" value="2"/>
</dbReference>
<keyword evidence="4" id="KW-0949">S-adenosyl-L-methionine</keyword>
<evidence type="ECO:0000313" key="6">
    <source>
        <dbReference type="EMBL" id="MDF3300037.1"/>
    </source>
</evidence>
<comment type="caution">
    <text evidence="6">The sequence shown here is derived from an EMBL/GenBank/DDBJ whole genome shotgun (WGS) entry which is preliminary data.</text>
</comment>
<dbReference type="Proteomes" id="UP001221150">
    <property type="component" value="Unassembled WGS sequence"/>
</dbReference>
<reference evidence="6 7" key="1">
    <citation type="submission" date="2023-03" db="EMBL/GenBank/DDBJ databases">
        <title>Draft genome sequence of Streptomyces sp. K1PA1 isolated from peat swamp forest in Thailand.</title>
        <authorList>
            <person name="Klaysubun C."/>
            <person name="Duangmal K."/>
        </authorList>
    </citation>
    <scope>NUCLEOTIDE SEQUENCE [LARGE SCALE GENOMIC DNA]</scope>
    <source>
        <strain evidence="6 7">K1PA1</strain>
    </source>
</reference>
<dbReference type="PROSITE" id="PS51679">
    <property type="entry name" value="SAM_MT_C5"/>
    <property type="match status" value="1"/>
</dbReference>
<evidence type="ECO:0000256" key="4">
    <source>
        <dbReference type="PROSITE-ProRule" id="PRU01016"/>
    </source>
</evidence>
<keyword evidence="2 4" id="KW-0808">Transferase</keyword>
<comment type="similarity">
    <text evidence="4">Belongs to the class I-like SAM-binding methyltransferase superfamily. C5-methyltransferase family.</text>
</comment>
<gene>
    <name evidence="6" type="ORF">P3H78_15645</name>
</gene>
<sequence>MTAAQPHQSSSAPLRIVDLFAGPGGLDIAAKILDQKTIGIEWDNDAFETRKAADLLTVHGDVRDYGPNSEEVREATVLAGGPPCQTFTVAGSGAGRRALDLVLSLVEDLGRAKDVEGLDLVMKEAEGFDDERTALVLQPLKWALEAHFREQPYEAIVLEQVPAVLPVWEAMGEVLERIGYQFPLVEPATPEEDGQLLLGEVTGARRPAKPPRRAFVLHTEEYGVPQTRRRAVLLARVGERPRFPEPTHRRYRKGVAASVGAPELEPWVSMGKALGRKDHFVVVSNYGTGGDPKARGRREATTPSATVTGKISRNRLQTRDGRDIGRFTHQEAGQLQSFPRAYPWRGGAIAQQIGNAIPPRLGVHILSAALGLEPPGQEVWKRLENWTPPASSGTEQAPGTAG</sequence>
<name>A0ABT6A6G2_9ACTN</name>
<protein>
    <submittedName>
        <fullName evidence="6">DNA cytosine methyltransferase</fullName>
    </submittedName>
</protein>
<evidence type="ECO:0000256" key="3">
    <source>
        <dbReference type="ARBA" id="ARBA00022747"/>
    </source>
</evidence>
<dbReference type="GO" id="GO:0008168">
    <property type="term" value="F:methyltransferase activity"/>
    <property type="evidence" value="ECO:0007669"/>
    <property type="project" value="UniProtKB-KW"/>
</dbReference>
<proteinExistence type="inferred from homology"/>
<dbReference type="SUPFAM" id="SSF53335">
    <property type="entry name" value="S-adenosyl-L-methionine-dependent methyltransferases"/>
    <property type="match status" value="1"/>
</dbReference>
<dbReference type="RefSeq" id="WP_276109595.1">
    <property type="nucleotide sequence ID" value="NZ_JARJBB010000007.1"/>
</dbReference>
<dbReference type="Gene3D" id="3.90.120.10">
    <property type="entry name" value="DNA Methylase, subunit A, domain 2"/>
    <property type="match status" value="1"/>
</dbReference>
<evidence type="ECO:0000313" key="7">
    <source>
        <dbReference type="Proteomes" id="UP001221150"/>
    </source>
</evidence>
<dbReference type="Gene3D" id="3.40.50.150">
    <property type="entry name" value="Vaccinia Virus protein VP39"/>
    <property type="match status" value="1"/>
</dbReference>
<feature type="compositionally biased region" description="Polar residues" evidence="5">
    <location>
        <begin position="388"/>
        <end position="402"/>
    </location>
</feature>
<feature type="active site" evidence="4">
    <location>
        <position position="84"/>
    </location>
</feature>
<keyword evidence="3" id="KW-0680">Restriction system</keyword>
<organism evidence="6 7">
    <name type="scientific">Streptomyces tropicalis</name>
    <dbReference type="NCBI Taxonomy" id="3034234"/>
    <lineage>
        <taxon>Bacteria</taxon>
        <taxon>Bacillati</taxon>
        <taxon>Actinomycetota</taxon>
        <taxon>Actinomycetes</taxon>
        <taxon>Kitasatosporales</taxon>
        <taxon>Streptomycetaceae</taxon>
        <taxon>Streptomyces</taxon>
    </lineage>
</organism>
<evidence type="ECO:0000256" key="1">
    <source>
        <dbReference type="ARBA" id="ARBA00022603"/>
    </source>
</evidence>
<accession>A0ABT6A6G2</accession>
<feature type="region of interest" description="Disordered" evidence="5">
    <location>
        <begin position="383"/>
        <end position="402"/>
    </location>
</feature>
<keyword evidence="1 4" id="KW-0489">Methyltransferase</keyword>
<dbReference type="InterPro" id="IPR001525">
    <property type="entry name" value="C5_MeTfrase"/>
</dbReference>
<dbReference type="InterPro" id="IPR029063">
    <property type="entry name" value="SAM-dependent_MTases_sf"/>
</dbReference>
<dbReference type="EMBL" id="JARJBB010000007">
    <property type="protein sequence ID" value="MDF3300037.1"/>
    <property type="molecule type" value="Genomic_DNA"/>
</dbReference>
<dbReference type="PRINTS" id="PR00105">
    <property type="entry name" value="C5METTRFRASE"/>
</dbReference>
<evidence type="ECO:0000256" key="5">
    <source>
        <dbReference type="SAM" id="MobiDB-lite"/>
    </source>
</evidence>